<name>A0ABR1XMX5_9PEZI</name>
<keyword evidence="3" id="KW-1185">Reference proteome</keyword>
<evidence type="ECO:0000313" key="2">
    <source>
        <dbReference type="EMBL" id="KAK8161557.1"/>
    </source>
</evidence>
<reference evidence="2 3" key="1">
    <citation type="journal article" date="2022" name="G3 (Bethesda)">
        <title>Enemy or ally: a genomic approach to elucidate the lifestyle of Phyllosticta citrichinaensis.</title>
        <authorList>
            <person name="Buijs V.A."/>
            <person name="Groenewald J.Z."/>
            <person name="Haridas S."/>
            <person name="LaButti K.M."/>
            <person name="Lipzen A."/>
            <person name="Martin F.M."/>
            <person name="Barry K."/>
            <person name="Grigoriev I.V."/>
            <person name="Crous P.W."/>
            <person name="Seidl M.F."/>
        </authorList>
    </citation>
    <scope>NUCLEOTIDE SEQUENCE [LARGE SCALE GENOMIC DNA]</scope>
    <source>
        <strain evidence="2 3">CBS 129764</strain>
    </source>
</reference>
<organism evidence="2 3">
    <name type="scientific">Phyllosticta citrichinensis</name>
    <dbReference type="NCBI Taxonomy" id="1130410"/>
    <lineage>
        <taxon>Eukaryota</taxon>
        <taxon>Fungi</taxon>
        <taxon>Dikarya</taxon>
        <taxon>Ascomycota</taxon>
        <taxon>Pezizomycotina</taxon>
        <taxon>Dothideomycetes</taxon>
        <taxon>Dothideomycetes incertae sedis</taxon>
        <taxon>Botryosphaeriales</taxon>
        <taxon>Phyllostictaceae</taxon>
        <taxon>Phyllosticta</taxon>
    </lineage>
</organism>
<sequence>MSLSPTPTLVTEPYPQTRRFRRERLRFFTDGARFISVVRLLNLAVERDARPPHMASRAAAESWLSSKVPENYRWPKYVNASREMVKQAAIEDGVEMLREAGRITFDCNRERSALDQAIGFRRARKYTKDQTREVERLRSAVEELEYALAKANSKIDNLTKLNKVTGWLWWPYRTAQRVVAVFSGPRRSRGKVGLNAGQNLCVRG</sequence>
<gene>
    <name evidence="2" type="ORF">IWX90DRAFT_272983</name>
</gene>
<evidence type="ECO:0000256" key="1">
    <source>
        <dbReference type="SAM" id="Coils"/>
    </source>
</evidence>
<comment type="caution">
    <text evidence="2">The sequence shown here is derived from an EMBL/GenBank/DDBJ whole genome shotgun (WGS) entry which is preliminary data.</text>
</comment>
<dbReference type="Proteomes" id="UP001456524">
    <property type="component" value="Unassembled WGS sequence"/>
</dbReference>
<accession>A0ABR1XMX5</accession>
<proteinExistence type="predicted"/>
<dbReference type="EMBL" id="JBBWUH010000007">
    <property type="protein sequence ID" value="KAK8161557.1"/>
    <property type="molecule type" value="Genomic_DNA"/>
</dbReference>
<protein>
    <submittedName>
        <fullName evidence="2">Uncharacterized protein</fullName>
    </submittedName>
</protein>
<feature type="coiled-coil region" evidence="1">
    <location>
        <begin position="127"/>
        <end position="161"/>
    </location>
</feature>
<evidence type="ECO:0000313" key="3">
    <source>
        <dbReference type="Proteomes" id="UP001456524"/>
    </source>
</evidence>
<keyword evidence="1" id="KW-0175">Coiled coil</keyword>